<gene>
    <name evidence="2" type="ORF">ADUPG1_013277</name>
</gene>
<keyword evidence="1" id="KW-1133">Transmembrane helix</keyword>
<sequence>MIAGLIFCVGLLPAILLTAITGFVGKLFSALLFAPLAICSLGLYLFSLLTTQFRHANGCAYVPVHNDNDSRVDSSVSLTIIRKSAQNNVKRPYEDLPDVIDQLEPYLKPSAARSSIGVDSSVSLTIIRKSAQNNVKRPYEDLPDVIDQLEPYLKPSAARSSIGGSVDHIEGFGITTDELV</sequence>
<accession>A0ABQ5K5L5</accession>
<evidence type="ECO:0000256" key="1">
    <source>
        <dbReference type="SAM" id="Phobius"/>
    </source>
</evidence>
<evidence type="ECO:0000313" key="3">
    <source>
        <dbReference type="Proteomes" id="UP001057375"/>
    </source>
</evidence>
<proteinExistence type="predicted"/>
<keyword evidence="1" id="KW-0472">Membrane</keyword>
<feature type="transmembrane region" description="Helical" evidence="1">
    <location>
        <begin position="28"/>
        <end position="46"/>
    </location>
</feature>
<name>A0ABQ5K5L5_9EUKA</name>
<reference evidence="2" key="1">
    <citation type="submission" date="2022-03" db="EMBL/GenBank/DDBJ databases">
        <title>Draft genome sequence of Aduncisulcus paluster, a free-living microaerophilic Fornicata.</title>
        <authorList>
            <person name="Yuyama I."/>
            <person name="Kume K."/>
            <person name="Tamura T."/>
            <person name="Inagaki Y."/>
            <person name="Hashimoto T."/>
        </authorList>
    </citation>
    <scope>NUCLEOTIDE SEQUENCE</scope>
    <source>
        <strain evidence="2">NY0171</strain>
    </source>
</reference>
<evidence type="ECO:0000313" key="2">
    <source>
        <dbReference type="EMBL" id="GKT26211.1"/>
    </source>
</evidence>
<organism evidence="2 3">
    <name type="scientific">Aduncisulcus paluster</name>
    <dbReference type="NCBI Taxonomy" id="2918883"/>
    <lineage>
        <taxon>Eukaryota</taxon>
        <taxon>Metamonada</taxon>
        <taxon>Carpediemonas-like organisms</taxon>
        <taxon>Aduncisulcus</taxon>
    </lineage>
</organism>
<comment type="caution">
    <text evidence="2">The sequence shown here is derived from an EMBL/GenBank/DDBJ whole genome shotgun (WGS) entry which is preliminary data.</text>
</comment>
<keyword evidence="1" id="KW-0812">Transmembrane</keyword>
<keyword evidence="3" id="KW-1185">Reference proteome</keyword>
<dbReference type="Proteomes" id="UP001057375">
    <property type="component" value="Unassembled WGS sequence"/>
</dbReference>
<protein>
    <submittedName>
        <fullName evidence="2">Uncharacterized protein</fullName>
    </submittedName>
</protein>
<dbReference type="EMBL" id="BQXS01012642">
    <property type="protein sequence ID" value="GKT26211.1"/>
    <property type="molecule type" value="Genomic_DNA"/>
</dbReference>